<dbReference type="Pfam" id="PF00107">
    <property type="entry name" value="ADH_zinc_N"/>
    <property type="match status" value="1"/>
</dbReference>
<dbReference type="InterPro" id="IPR011032">
    <property type="entry name" value="GroES-like_sf"/>
</dbReference>
<dbReference type="HOGENOM" id="CLU_026673_3_3_6"/>
<dbReference type="PANTHER" id="PTHR44154">
    <property type="entry name" value="QUINONE OXIDOREDUCTASE"/>
    <property type="match status" value="1"/>
</dbReference>
<accession>Q6LST6</accession>
<dbReference type="InterPro" id="IPR051603">
    <property type="entry name" value="Zinc-ADH_QOR/CCCR"/>
</dbReference>
<gene>
    <name evidence="3" type="ordered locus">PBPRA1229</name>
</gene>
<dbReference type="eggNOG" id="COG0604">
    <property type="taxonomic scope" value="Bacteria"/>
</dbReference>
<dbReference type="KEGG" id="ppr:PBPRA1229"/>
<dbReference type="InterPro" id="IPR036291">
    <property type="entry name" value="NAD(P)-bd_dom_sf"/>
</dbReference>
<dbReference type="RefSeq" id="WP_011217970.1">
    <property type="nucleotide sequence ID" value="NC_006370.1"/>
</dbReference>
<name>Q6LST6_PHOPR</name>
<dbReference type="Gene3D" id="3.90.180.10">
    <property type="entry name" value="Medium-chain alcohol dehydrogenases, catalytic domain"/>
    <property type="match status" value="1"/>
</dbReference>
<dbReference type="Gene3D" id="3.40.50.720">
    <property type="entry name" value="NAD(P)-binding Rossmann-like Domain"/>
    <property type="match status" value="1"/>
</dbReference>
<reference evidence="4" key="1">
    <citation type="journal article" date="2005" name="Science">
        <title>Life at depth: Photobacterium profundum genome sequence and expression analysis.</title>
        <authorList>
            <person name="Vezzi A."/>
            <person name="Campanaro S."/>
            <person name="D'Angelo M."/>
            <person name="Simonato F."/>
            <person name="Vitulo N."/>
            <person name="Lauro F.M."/>
            <person name="Cestaro A."/>
            <person name="Malacrida G."/>
            <person name="Simionati B."/>
            <person name="Cannata N."/>
            <person name="Romualdi C."/>
            <person name="Bartlett D.H."/>
            <person name="Valle G."/>
        </authorList>
    </citation>
    <scope>NUCLEOTIDE SEQUENCE [LARGE SCALE GENOMIC DNA]</scope>
    <source>
        <strain evidence="4">ATCC BAA-1253 / SS9</strain>
    </source>
</reference>
<dbReference type="InterPro" id="IPR013154">
    <property type="entry name" value="ADH-like_N"/>
</dbReference>
<dbReference type="GO" id="GO:0016491">
    <property type="term" value="F:oxidoreductase activity"/>
    <property type="evidence" value="ECO:0007669"/>
    <property type="project" value="InterPro"/>
</dbReference>
<evidence type="ECO:0000313" key="4">
    <source>
        <dbReference type="Proteomes" id="UP000000593"/>
    </source>
</evidence>
<dbReference type="SMART" id="SM00829">
    <property type="entry name" value="PKS_ER"/>
    <property type="match status" value="1"/>
</dbReference>
<evidence type="ECO:0000259" key="2">
    <source>
        <dbReference type="SMART" id="SM00829"/>
    </source>
</evidence>
<dbReference type="SUPFAM" id="SSF50129">
    <property type="entry name" value="GroES-like"/>
    <property type="match status" value="1"/>
</dbReference>
<protein>
    <recommendedName>
        <fullName evidence="2">Enoyl reductase (ER) domain-containing protein</fullName>
    </recommendedName>
</protein>
<organism evidence="3 4">
    <name type="scientific">Photobacterium profundum (strain SS9)</name>
    <dbReference type="NCBI Taxonomy" id="298386"/>
    <lineage>
        <taxon>Bacteria</taxon>
        <taxon>Pseudomonadati</taxon>
        <taxon>Pseudomonadota</taxon>
        <taxon>Gammaproteobacteria</taxon>
        <taxon>Vibrionales</taxon>
        <taxon>Vibrionaceae</taxon>
        <taxon>Photobacterium</taxon>
    </lineage>
</organism>
<dbReference type="Pfam" id="PF08240">
    <property type="entry name" value="ADH_N"/>
    <property type="match status" value="1"/>
</dbReference>
<dbReference type="STRING" id="298386.PBPRA1229"/>
<dbReference type="PANTHER" id="PTHR44154:SF1">
    <property type="entry name" value="QUINONE OXIDOREDUCTASE"/>
    <property type="match status" value="1"/>
</dbReference>
<keyword evidence="4" id="KW-1185">Reference proteome</keyword>
<dbReference type="InterPro" id="IPR020843">
    <property type="entry name" value="ER"/>
</dbReference>
<dbReference type="Proteomes" id="UP000000593">
    <property type="component" value="Chromosome 1"/>
</dbReference>
<evidence type="ECO:0000256" key="1">
    <source>
        <dbReference type="ARBA" id="ARBA00022857"/>
    </source>
</evidence>
<sequence length="330" mass="35588">MNVWRLTKPEGLTHLKLEETEKPTPNSDEICIQVAAVSLNPMDYKLANWGYATWNYPQAIGLDVSGTVTEVGKDVVQFKAGDRVLFFADPRTAGGFAEYATCKANAVSRIPDSLDFQQAAALPCAGYSAWMAVYDKLQAKSGQHIAITGAGGGVGGFAVQLAKLAGAHVYAIADQQHHERLLQYGADAVIDPHKDNVAMRIIELTEDHLLHSVIDCVSAKSGSMMSALIRYNGHIVMVADQFNQVPLLATTKALSLHEVALHGTFAHGTPEHIYHLADIGNSLSNLVAEGKLDAMVTEVLPFEQLVEGLEKLKTMSHSGKIVVVMDEVSA</sequence>
<proteinExistence type="predicted"/>
<dbReference type="AlphaFoldDB" id="Q6LST6"/>
<feature type="domain" description="Enoyl reductase (ER)" evidence="2">
    <location>
        <begin position="11"/>
        <end position="323"/>
    </location>
</feature>
<dbReference type="SUPFAM" id="SSF51735">
    <property type="entry name" value="NAD(P)-binding Rossmann-fold domains"/>
    <property type="match status" value="1"/>
</dbReference>
<dbReference type="InterPro" id="IPR013149">
    <property type="entry name" value="ADH-like_C"/>
</dbReference>
<dbReference type="EMBL" id="CR378666">
    <property type="protein sequence ID" value="CAG19640.1"/>
    <property type="molecule type" value="Genomic_DNA"/>
</dbReference>
<keyword evidence="1" id="KW-0521">NADP</keyword>
<evidence type="ECO:0000313" key="3">
    <source>
        <dbReference type="EMBL" id="CAG19640.1"/>
    </source>
</evidence>